<feature type="domain" description="N-acetyltransferase" evidence="1">
    <location>
        <begin position="18"/>
        <end position="178"/>
    </location>
</feature>
<proteinExistence type="predicted"/>
<protein>
    <submittedName>
        <fullName evidence="2">GNAT family N-acetyltransferase</fullName>
    </submittedName>
</protein>
<dbReference type="AlphaFoldDB" id="A0A1L5F5X3"/>
<gene>
    <name evidence="2" type="ORF">BS101_06500</name>
</gene>
<evidence type="ECO:0000313" key="2">
    <source>
        <dbReference type="EMBL" id="APM38409.1"/>
    </source>
</evidence>
<dbReference type="EMBL" id="CP018335">
    <property type="protein sequence ID" value="APM38409.1"/>
    <property type="molecule type" value="Genomic_DNA"/>
</dbReference>
<organism evidence="2 3">
    <name type="scientific">Clostridium kluyveri</name>
    <dbReference type="NCBI Taxonomy" id="1534"/>
    <lineage>
        <taxon>Bacteria</taxon>
        <taxon>Bacillati</taxon>
        <taxon>Bacillota</taxon>
        <taxon>Clostridia</taxon>
        <taxon>Eubacteriales</taxon>
        <taxon>Clostridiaceae</taxon>
        <taxon>Clostridium</taxon>
    </lineage>
</organism>
<dbReference type="Proteomes" id="UP000184604">
    <property type="component" value="Chromosome"/>
</dbReference>
<keyword evidence="2" id="KW-0808">Transferase</keyword>
<evidence type="ECO:0000313" key="3">
    <source>
        <dbReference type="Proteomes" id="UP000184604"/>
    </source>
</evidence>
<name>A0A1L5F5X3_CLOKL</name>
<dbReference type="GO" id="GO:0016747">
    <property type="term" value="F:acyltransferase activity, transferring groups other than amino-acyl groups"/>
    <property type="evidence" value="ECO:0007669"/>
    <property type="project" value="InterPro"/>
</dbReference>
<dbReference type="PANTHER" id="PTHR43415">
    <property type="entry name" value="SPERMIDINE N(1)-ACETYLTRANSFERASE"/>
    <property type="match status" value="1"/>
</dbReference>
<evidence type="ECO:0000259" key="1">
    <source>
        <dbReference type="PROSITE" id="PS51186"/>
    </source>
</evidence>
<dbReference type="PANTHER" id="PTHR43415:SF5">
    <property type="entry name" value="ACETYLTRANSFERASE"/>
    <property type="match status" value="1"/>
</dbReference>
<dbReference type="SUPFAM" id="SSF55729">
    <property type="entry name" value="Acyl-CoA N-acyltransferases (Nat)"/>
    <property type="match status" value="1"/>
</dbReference>
<dbReference type="PROSITE" id="PS51186">
    <property type="entry name" value="GNAT"/>
    <property type="match status" value="1"/>
</dbReference>
<dbReference type="Gene3D" id="3.40.630.30">
    <property type="match status" value="1"/>
</dbReference>
<dbReference type="InterPro" id="IPR016181">
    <property type="entry name" value="Acyl_CoA_acyltransferase"/>
</dbReference>
<sequence length="191" mass="22422">MIRGEYVLIKNLLKGSNVFLTSFKEEHLPYLEKWYNDTLFLRNFDVIPAFPKSLEELKSTIKNLKESSDKFIFAVNSIKQNKIIGITGFENILWNNGTATIYIGIGDDAFRGHGIGQESLYLTMEFGFQELNFHRIQLTVLSYNTPAIKLYEKLGFKKEGTYREFIHRDGIRYDMYLYGILRSEWKLNTKY</sequence>
<dbReference type="Pfam" id="PF13302">
    <property type="entry name" value="Acetyltransf_3"/>
    <property type="match status" value="1"/>
</dbReference>
<reference evidence="2 3" key="1">
    <citation type="submission" date="2016-12" db="EMBL/GenBank/DDBJ databases">
        <title>Complete genome sequence of Clostridium kluyveri JZZ isolated from the pit mud of a Chinese flavor liquor-making factory.</title>
        <authorList>
            <person name="Wang Y."/>
        </authorList>
    </citation>
    <scope>NUCLEOTIDE SEQUENCE [LARGE SCALE GENOMIC DNA]</scope>
    <source>
        <strain evidence="2 3">JZZ</strain>
    </source>
</reference>
<accession>A0A1L5F5X3</accession>
<dbReference type="InterPro" id="IPR000182">
    <property type="entry name" value="GNAT_dom"/>
</dbReference>